<protein>
    <submittedName>
        <fullName evidence="1">Uncharacterized protein</fullName>
    </submittedName>
</protein>
<gene>
    <name evidence="1" type="ORF">LCGC14_1087710</name>
</gene>
<reference evidence="1" key="1">
    <citation type="journal article" date="2015" name="Nature">
        <title>Complex archaea that bridge the gap between prokaryotes and eukaryotes.</title>
        <authorList>
            <person name="Spang A."/>
            <person name="Saw J.H."/>
            <person name="Jorgensen S.L."/>
            <person name="Zaremba-Niedzwiedzka K."/>
            <person name="Martijn J."/>
            <person name="Lind A.E."/>
            <person name="van Eijk R."/>
            <person name="Schleper C."/>
            <person name="Guy L."/>
            <person name="Ettema T.J."/>
        </authorList>
    </citation>
    <scope>NUCLEOTIDE SEQUENCE</scope>
</reference>
<evidence type="ECO:0000313" key="1">
    <source>
        <dbReference type="EMBL" id="KKN05401.1"/>
    </source>
</evidence>
<organism evidence="1">
    <name type="scientific">marine sediment metagenome</name>
    <dbReference type="NCBI Taxonomy" id="412755"/>
    <lineage>
        <taxon>unclassified sequences</taxon>
        <taxon>metagenomes</taxon>
        <taxon>ecological metagenomes</taxon>
    </lineage>
</organism>
<name>A0A0F9PWI9_9ZZZZ</name>
<comment type="caution">
    <text evidence="1">The sequence shown here is derived from an EMBL/GenBank/DDBJ whole genome shotgun (WGS) entry which is preliminary data.</text>
</comment>
<dbReference type="EMBL" id="LAZR01004810">
    <property type="protein sequence ID" value="KKN05401.1"/>
    <property type="molecule type" value="Genomic_DNA"/>
</dbReference>
<proteinExistence type="predicted"/>
<accession>A0A0F9PWI9</accession>
<dbReference type="AlphaFoldDB" id="A0A0F9PWI9"/>
<sequence length="36" mass="4224">MDVEVGFIETDPRVEEFLLAEDEESYEASWEEEDEG</sequence>